<gene>
    <name evidence="1" type="ORF">QFC22_003511</name>
</gene>
<evidence type="ECO:0000313" key="2">
    <source>
        <dbReference type="Proteomes" id="UP001243375"/>
    </source>
</evidence>
<keyword evidence="2" id="KW-1185">Reference proteome</keyword>
<name>A0ACC2X6Z0_9TREE</name>
<evidence type="ECO:0000313" key="1">
    <source>
        <dbReference type="EMBL" id="KAJ9119022.1"/>
    </source>
</evidence>
<proteinExistence type="predicted"/>
<protein>
    <submittedName>
        <fullName evidence="1">Uncharacterized protein</fullName>
    </submittedName>
</protein>
<sequence>MFERLLEDFDLREVTSDAITLVNKHGYVYTLSLAKTFPLILHTTLTGPDRPLPPQTNVVKSLVELTVPLPSSLTRDDEHKVIQFQLADGKRVTLDYSSDIYLQVTESLVDEDGDQQDKRLVFGTVPRRGYVLSEHGITRYSRYVEGNINVGLGEKAAPLDLTGRLFELTGTDAAAYDAYTTDPLYKHTPFLINLARPYKTPTQGIIQPSSYAQYHSSNSDGMWDIHHKRSDPQGYFSRYSQDWGGLDEYIIFDSPNAETRHRPNGYADAVDSDWKLEKHVLDRQQSTGNANTGLRYLTRTFAELVGNPLLVPRDWLGYLASGMGLGESDEPQAQKLLEGWPDLCKEHDIPCSGMHLSSGYTAGEDDGNRYVFTMNK</sequence>
<comment type="caution">
    <text evidence="1">The sequence shown here is derived from an EMBL/GenBank/DDBJ whole genome shotgun (WGS) entry which is preliminary data.</text>
</comment>
<organism evidence="1 2">
    <name type="scientific">Naganishia vaughanmartiniae</name>
    <dbReference type="NCBI Taxonomy" id="1424756"/>
    <lineage>
        <taxon>Eukaryota</taxon>
        <taxon>Fungi</taxon>
        <taxon>Dikarya</taxon>
        <taxon>Basidiomycota</taxon>
        <taxon>Agaricomycotina</taxon>
        <taxon>Tremellomycetes</taxon>
        <taxon>Filobasidiales</taxon>
        <taxon>Filobasidiaceae</taxon>
        <taxon>Naganishia</taxon>
    </lineage>
</organism>
<accession>A0ACC2X6Z0</accession>
<dbReference type="Proteomes" id="UP001243375">
    <property type="component" value="Unassembled WGS sequence"/>
</dbReference>
<dbReference type="EMBL" id="JASBWU010000009">
    <property type="protein sequence ID" value="KAJ9119022.1"/>
    <property type="molecule type" value="Genomic_DNA"/>
</dbReference>
<reference evidence="1" key="1">
    <citation type="submission" date="2023-04" db="EMBL/GenBank/DDBJ databases">
        <title>Draft Genome sequencing of Naganishia species isolated from polar environments using Oxford Nanopore Technology.</title>
        <authorList>
            <person name="Leo P."/>
            <person name="Venkateswaran K."/>
        </authorList>
    </citation>
    <scope>NUCLEOTIDE SEQUENCE</scope>
    <source>
        <strain evidence="1">MNA-CCFEE 5425</strain>
    </source>
</reference>